<dbReference type="RefSeq" id="WP_282220478.1">
    <property type="nucleotide sequence ID" value="NZ_CP118246.1"/>
</dbReference>
<keyword evidence="2" id="KW-1185">Reference proteome</keyword>
<protein>
    <recommendedName>
        <fullName evidence="3">Secreted protein</fullName>
    </recommendedName>
</protein>
<sequence length="64" mass="6844">MSAMRVAVVVLGAAITVSRNPAIRAGVRAVMTNDKARDTAIHFTRRAAYTAGVAARHIVGRRIQ</sequence>
<evidence type="ECO:0000313" key="2">
    <source>
        <dbReference type="Proteomes" id="UP001220530"/>
    </source>
</evidence>
<dbReference type="EMBL" id="CP118246">
    <property type="protein sequence ID" value="WDR04093.1"/>
    <property type="molecule type" value="Genomic_DNA"/>
</dbReference>
<evidence type="ECO:0000313" key="1">
    <source>
        <dbReference type="EMBL" id="WDR04093.1"/>
    </source>
</evidence>
<organism evidence="1 2">
    <name type="scientific">Devosia algicola</name>
    <dbReference type="NCBI Taxonomy" id="3026418"/>
    <lineage>
        <taxon>Bacteria</taxon>
        <taxon>Pseudomonadati</taxon>
        <taxon>Pseudomonadota</taxon>
        <taxon>Alphaproteobacteria</taxon>
        <taxon>Hyphomicrobiales</taxon>
        <taxon>Devosiaceae</taxon>
        <taxon>Devosia</taxon>
    </lineage>
</organism>
<name>A0ABY7YSJ5_9HYPH</name>
<gene>
    <name evidence="1" type="ORF">PSQ19_08840</name>
</gene>
<dbReference type="Proteomes" id="UP001220530">
    <property type="component" value="Chromosome"/>
</dbReference>
<reference evidence="1 2" key="1">
    <citation type="submission" date="2023-02" db="EMBL/GenBank/DDBJ databases">
        <title>Devosia algicola sp. nov., isolated from the phycosphere of marine algae.</title>
        <authorList>
            <person name="Kim J.M."/>
            <person name="Lee J.K."/>
            <person name="Choi B.J."/>
            <person name="Bayburt H."/>
            <person name="Jeon C.O."/>
        </authorList>
    </citation>
    <scope>NUCLEOTIDE SEQUENCE [LARGE SCALE GENOMIC DNA]</scope>
    <source>
        <strain evidence="1 2">G20-9</strain>
    </source>
</reference>
<proteinExistence type="predicted"/>
<evidence type="ECO:0008006" key="3">
    <source>
        <dbReference type="Google" id="ProtNLM"/>
    </source>
</evidence>
<accession>A0ABY7YSJ5</accession>